<name>A0A4Z2FEZ0_9TELE</name>
<dbReference type="EMBL" id="SRLO01001278">
    <property type="protein sequence ID" value="TNN39455.1"/>
    <property type="molecule type" value="Genomic_DNA"/>
</dbReference>
<feature type="region of interest" description="Disordered" evidence="1">
    <location>
        <begin position="125"/>
        <end position="154"/>
    </location>
</feature>
<evidence type="ECO:0000313" key="2">
    <source>
        <dbReference type="EMBL" id="TNN39455.1"/>
    </source>
</evidence>
<accession>A0A4Z2FEZ0</accession>
<feature type="region of interest" description="Disordered" evidence="1">
    <location>
        <begin position="1"/>
        <end position="76"/>
    </location>
</feature>
<dbReference type="AlphaFoldDB" id="A0A4Z2FEZ0"/>
<comment type="caution">
    <text evidence="2">The sequence shown here is derived from an EMBL/GenBank/DDBJ whole genome shotgun (WGS) entry which is preliminary data.</text>
</comment>
<reference evidence="2 3" key="1">
    <citation type="submission" date="2019-03" db="EMBL/GenBank/DDBJ databases">
        <title>First draft genome of Liparis tanakae, snailfish: a comprehensive survey of snailfish specific genes.</title>
        <authorList>
            <person name="Kim W."/>
            <person name="Song I."/>
            <person name="Jeong J.-H."/>
            <person name="Kim D."/>
            <person name="Kim S."/>
            <person name="Ryu S."/>
            <person name="Song J.Y."/>
            <person name="Lee S.K."/>
        </authorList>
    </citation>
    <scope>NUCLEOTIDE SEQUENCE [LARGE SCALE GENOMIC DNA]</scope>
    <source>
        <tissue evidence="2">Muscle</tissue>
    </source>
</reference>
<dbReference type="Proteomes" id="UP000314294">
    <property type="component" value="Unassembled WGS sequence"/>
</dbReference>
<feature type="compositionally biased region" description="Basic and acidic residues" evidence="1">
    <location>
        <begin position="1"/>
        <end position="10"/>
    </location>
</feature>
<proteinExistence type="predicted"/>
<keyword evidence="3" id="KW-1185">Reference proteome</keyword>
<feature type="compositionally biased region" description="Polar residues" evidence="1">
    <location>
        <begin position="132"/>
        <end position="149"/>
    </location>
</feature>
<feature type="compositionally biased region" description="Basic and acidic residues" evidence="1">
    <location>
        <begin position="47"/>
        <end position="64"/>
    </location>
</feature>
<evidence type="ECO:0000256" key="1">
    <source>
        <dbReference type="SAM" id="MobiDB-lite"/>
    </source>
</evidence>
<protein>
    <submittedName>
        <fullName evidence="2">Uncharacterized protein</fullName>
    </submittedName>
</protein>
<organism evidence="2 3">
    <name type="scientific">Liparis tanakae</name>
    <name type="common">Tanaka's snailfish</name>
    <dbReference type="NCBI Taxonomy" id="230148"/>
    <lineage>
        <taxon>Eukaryota</taxon>
        <taxon>Metazoa</taxon>
        <taxon>Chordata</taxon>
        <taxon>Craniata</taxon>
        <taxon>Vertebrata</taxon>
        <taxon>Euteleostomi</taxon>
        <taxon>Actinopterygii</taxon>
        <taxon>Neopterygii</taxon>
        <taxon>Teleostei</taxon>
        <taxon>Neoteleostei</taxon>
        <taxon>Acanthomorphata</taxon>
        <taxon>Eupercaria</taxon>
        <taxon>Perciformes</taxon>
        <taxon>Cottioidei</taxon>
        <taxon>Cottales</taxon>
        <taxon>Liparidae</taxon>
        <taxon>Liparis</taxon>
    </lineage>
</organism>
<sequence length="197" mass="21669">MELLTDEHTLSHNGSGDTPIGRTAVRFPVSSRPDVPLSKLLNPTRYEGCEPPRGEEAELHHEPPDWQSATGDAEWERRTPETLVTRRHSLPRHTRYPETLVTRRHSLPGDTRYPETLVTRRHSLPGDLIPRHTQTPESQQRAEAVTGSQSHASAHLNAAAAHLNASSERVSEGHSGAGLLYLEPLAGSGLRLSSAVE</sequence>
<gene>
    <name evidence="2" type="ORF">EYF80_050378</name>
</gene>
<evidence type="ECO:0000313" key="3">
    <source>
        <dbReference type="Proteomes" id="UP000314294"/>
    </source>
</evidence>